<dbReference type="EMBL" id="MEVI01000001">
    <property type="protein sequence ID" value="OGC55894.1"/>
    <property type="molecule type" value="Genomic_DNA"/>
</dbReference>
<evidence type="ECO:0000313" key="1">
    <source>
        <dbReference type="EMBL" id="OGC55894.1"/>
    </source>
</evidence>
<reference evidence="1 2" key="1">
    <citation type="journal article" date="2016" name="Nat. Commun.">
        <title>Thousands of microbial genomes shed light on interconnected biogeochemical processes in an aquifer system.</title>
        <authorList>
            <person name="Anantharaman K."/>
            <person name="Brown C.T."/>
            <person name="Hug L.A."/>
            <person name="Sharon I."/>
            <person name="Castelle C.J."/>
            <person name="Probst A.J."/>
            <person name="Thomas B.C."/>
            <person name="Singh A."/>
            <person name="Wilkins M.J."/>
            <person name="Karaoz U."/>
            <person name="Brodie E.L."/>
            <person name="Williams K.H."/>
            <person name="Hubbard S.S."/>
            <person name="Banfield J.F."/>
        </authorList>
    </citation>
    <scope>NUCLEOTIDE SEQUENCE [LARGE SCALE GENOMIC DNA]</scope>
</reference>
<evidence type="ECO:0000313" key="2">
    <source>
        <dbReference type="Proteomes" id="UP000176504"/>
    </source>
</evidence>
<dbReference type="AlphaFoldDB" id="A0A1F4VFE0"/>
<proteinExistence type="predicted"/>
<dbReference type="Proteomes" id="UP000176504">
    <property type="component" value="Unassembled WGS sequence"/>
</dbReference>
<sequence length="293" mass="30863">MADINALPSDLKAIWDGIEEGPMKDAWAELSQDGLVKILKGLLAKQPKRQAEATELKVLSQRFASMPSATSSGAGVSGELGTLLGVVGIGAGVGAAIVYHPDPHNYYCRADVIERALVALEDDDTRVARSFAGGAYTVQQLLGGRWVPVLEVSVTENRDGTTTVSVGNLKLEGAATAALDIAGTAASIARRFGGASNILSTLTDLMGSTASNLAQGIGSKFSVFTLKLQVWGALDKAAKPDEDAYWEKQGEEARQQRQAKLQEQIEEAKTRCPACGVQKAPNATTCTQCGIPF</sequence>
<accession>A0A1F4VFE0</accession>
<organism evidence="1 2">
    <name type="scientific">candidate division WWE3 bacterium RIFCSPLOWO2_01_FULL_41_18</name>
    <dbReference type="NCBI Taxonomy" id="1802625"/>
    <lineage>
        <taxon>Bacteria</taxon>
        <taxon>Katanobacteria</taxon>
    </lineage>
</organism>
<protein>
    <recommendedName>
        <fullName evidence="3">Zinc-ribbon domain-containing protein</fullName>
    </recommendedName>
</protein>
<name>A0A1F4VFE0_UNCKA</name>
<gene>
    <name evidence="1" type="ORF">A3A78_02550</name>
</gene>
<comment type="caution">
    <text evidence="1">The sequence shown here is derived from an EMBL/GenBank/DDBJ whole genome shotgun (WGS) entry which is preliminary data.</text>
</comment>
<evidence type="ECO:0008006" key="3">
    <source>
        <dbReference type="Google" id="ProtNLM"/>
    </source>
</evidence>